<dbReference type="AlphaFoldDB" id="A0A367RJA6"/>
<dbReference type="Proteomes" id="UP000252085">
    <property type="component" value="Unassembled WGS sequence"/>
</dbReference>
<gene>
    <name evidence="1" type="ORF">A6769_16130</name>
</gene>
<organism evidence="1 2">
    <name type="scientific">Nostoc punctiforme NIES-2108</name>
    <dbReference type="NCBI Taxonomy" id="1356359"/>
    <lineage>
        <taxon>Bacteria</taxon>
        <taxon>Bacillati</taxon>
        <taxon>Cyanobacteriota</taxon>
        <taxon>Cyanophyceae</taxon>
        <taxon>Nostocales</taxon>
        <taxon>Nostocaceae</taxon>
        <taxon>Nostoc</taxon>
    </lineage>
</organism>
<accession>A0A367RJA6</accession>
<evidence type="ECO:0000313" key="1">
    <source>
        <dbReference type="EMBL" id="RCJ36647.1"/>
    </source>
</evidence>
<dbReference type="EMBL" id="LXQE01000148">
    <property type="protein sequence ID" value="RCJ36647.1"/>
    <property type="molecule type" value="Genomic_DNA"/>
</dbReference>
<protein>
    <submittedName>
        <fullName evidence="1">Uncharacterized protein</fullName>
    </submittedName>
</protein>
<reference evidence="2" key="1">
    <citation type="submission" date="2016-04" db="EMBL/GenBank/DDBJ databases">
        <authorList>
            <person name="Tabuchi Yagui T.R."/>
        </authorList>
    </citation>
    <scope>NUCLEOTIDE SEQUENCE [LARGE SCALE GENOMIC DNA]</scope>
</reference>
<evidence type="ECO:0000313" key="2">
    <source>
        <dbReference type="Proteomes" id="UP000252085"/>
    </source>
</evidence>
<sequence length="81" mass="9403">MEQAFFEAGKALIELRDRRLYRSMHKTFDEYCLNRFGYNRSRSYQLVDGAVVVDILPTAEGQVRPITKLEPFDTSNSEVVI</sequence>
<proteinExistence type="predicted"/>
<comment type="caution">
    <text evidence="1">The sequence shown here is derived from an EMBL/GenBank/DDBJ whole genome shotgun (WGS) entry which is preliminary data.</text>
</comment>
<name>A0A367RJA6_NOSPU</name>